<dbReference type="InterPro" id="IPR036443">
    <property type="entry name" value="Znf_RanBP2_sf"/>
</dbReference>
<dbReference type="Pfam" id="PF00641">
    <property type="entry name" value="Zn_ribbon_RanBP"/>
    <property type="match status" value="1"/>
</dbReference>
<dbReference type="EMBL" id="CAXAMN010027950">
    <property type="protein sequence ID" value="CAK9114097.1"/>
    <property type="molecule type" value="Genomic_DNA"/>
</dbReference>
<dbReference type="Proteomes" id="UP001642484">
    <property type="component" value="Unassembled WGS sequence"/>
</dbReference>
<dbReference type="SUPFAM" id="SSF90209">
    <property type="entry name" value="Ran binding protein zinc finger-like"/>
    <property type="match status" value="1"/>
</dbReference>
<dbReference type="InterPro" id="IPR001876">
    <property type="entry name" value="Znf_RanBP2"/>
</dbReference>
<evidence type="ECO:0000313" key="6">
    <source>
        <dbReference type="EMBL" id="CAK9114097.1"/>
    </source>
</evidence>
<reference evidence="6 8" key="1">
    <citation type="submission" date="2024-02" db="EMBL/GenBank/DDBJ databases">
        <authorList>
            <person name="Chen Y."/>
            <person name="Shah S."/>
            <person name="Dougan E. K."/>
            <person name="Thang M."/>
            <person name="Chan C."/>
        </authorList>
    </citation>
    <scope>NUCLEOTIDE SEQUENCE [LARGE SCALE GENOMIC DNA]</scope>
</reference>
<evidence type="ECO:0000259" key="5">
    <source>
        <dbReference type="PROSITE" id="PS50199"/>
    </source>
</evidence>
<dbReference type="PROSITE" id="PS01358">
    <property type="entry name" value="ZF_RANBP2_1"/>
    <property type="match status" value="1"/>
</dbReference>
<gene>
    <name evidence="6" type="ORF">CCMP2556_LOCUS52773</name>
    <name evidence="7" type="ORF">CCMP2556_LOCUS52835</name>
</gene>
<name>A0ABP0SNU1_9DINO</name>
<evidence type="ECO:0000256" key="4">
    <source>
        <dbReference type="PROSITE-ProRule" id="PRU00322"/>
    </source>
</evidence>
<feature type="domain" description="RanBP2-type" evidence="5">
    <location>
        <begin position="28"/>
        <end position="57"/>
    </location>
</feature>
<organism evidence="6 8">
    <name type="scientific">Durusdinium trenchii</name>
    <dbReference type="NCBI Taxonomy" id="1381693"/>
    <lineage>
        <taxon>Eukaryota</taxon>
        <taxon>Sar</taxon>
        <taxon>Alveolata</taxon>
        <taxon>Dinophyceae</taxon>
        <taxon>Suessiales</taxon>
        <taxon>Symbiodiniaceae</taxon>
        <taxon>Durusdinium</taxon>
    </lineage>
</organism>
<proteinExistence type="predicted"/>
<keyword evidence="8" id="KW-1185">Reference proteome</keyword>
<dbReference type="PROSITE" id="PS50199">
    <property type="entry name" value="ZF_RANBP2_2"/>
    <property type="match status" value="1"/>
</dbReference>
<accession>A0ABP0SNU1</accession>
<evidence type="ECO:0000256" key="2">
    <source>
        <dbReference type="ARBA" id="ARBA00022771"/>
    </source>
</evidence>
<comment type="caution">
    <text evidence="6">The sequence shown here is derived from an EMBL/GenBank/DDBJ whole genome shotgun (WGS) entry which is preliminary data.</text>
</comment>
<dbReference type="SMART" id="SM00547">
    <property type="entry name" value="ZnF_RBZ"/>
    <property type="match status" value="1"/>
</dbReference>
<keyword evidence="2 4" id="KW-0863">Zinc-finger</keyword>
<evidence type="ECO:0000313" key="7">
    <source>
        <dbReference type="EMBL" id="CAK9114242.1"/>
    </source>
</evidence>
<sequence>MVQDFKVLQCTKPCCNTGGLDSPHDGSVDGNWRCESCGNVNFPRRPRCNKCQVLRGPSGDAVVLQYAARVYVGGGQTTHRKLEEKENFHSK</sequence>
<evidence type="ECO:0000256" key="3">
    <source>
        <dbReference type="ARBA" id="ARBA00022833"/>
    </source>
</evidence>
<keyword evidence="1" id="KW-0479">Metal-binding</keyword>
<evidence type="ECO:0000313" key="8">
    <source>
        <dbReference type="Proteomes" id="UP001642484"/>
    </source>
</evidence>
<keyword evidence="3" id="KW-0862">Zinc</keyword>
<evidence type="ECO:0000256" key="1">
    <source>
        <dbReference type="ARBA" id="ARBA00022723"/>
    </source>
</evidence>
<dbReference type="Gene3D" id="4.10.1060.10">
    <property type="entry name" value="Zinc finger, RanBP2-type"/>
    <property type="match status" value="1"/>
</dbReference>
<dbReference type="EMBL" id="CAXAMN010027972">
    <property type="protein sequence ID" value="CAK9114242.1"/>
    <property type="molecule type" value="Genomic_DNA"/>
</dbReference>
<protein>
    <recommendedName>
        <fullName evidence="5">RanBP2-type domain-containing protein</fullName>
    </recommendedName>
</protein>